<dbReference type="Proteomes" id="UP000258253">
    <property type="component" value="Unassembled WGS sequence"/>
</dbReference>
<organism evidence="1 4">
    <name type="scientific">Klebsiella pneumoniae</name>
    <dbReference type="NCBI Taxonomy" id="573"/>
    <lineage>
        <taxon>Bacteria</taxon>
        <taxon>Pseudomonadati</taxon>
        <taxon>Pseudomonadota</taxon>
        <taxon>Gammaproteobacteria</taxon>
        <taxon>Enterobacterales</taxon>
        <taxon>Enterobacteriaceae</taxon>
        <taxon>Klebsiella/Raoultella group</taxon>
        <taxon>Klebsiella</taxon>
        <taxon>Klebsiella pneumoniae complex</taxon>
    </lineage>
</organism>
<dbReference type="InterPro" id="IPR016912">
    <property type="entry name" value="Phage_P2_GpU"/>
</dbReference>
<reference evidence="3 4" key="1">
    <citation type="submission" date="2018-08" db="EMBL/GenBank/DDBJ databases">
        <authorList>
            <consortium name="Pathogen Informatics"/>
        </authorList>
    </citation>
    <scope>NUCLEOTIDE SEQUENCE [LARGE SCALE GENOMIC DNA]</scope>
    <source>
        <strain evidence="1 4">EuSCAPE_AT029</strain>
        <strain evidence="2 3">EuSCAPE_HU047</strain>
    </source>
</reference>
<accession>A0A0C7KC06</accession>
<dbReference type="Proteomes" id="UP000259975">
    <property type="component" value="Unassembled WGS sequence"/>
</dbReference>
<gene>
    <name evidence="1" type="ORF">SAMEA3499901_02994</name>
    <name evidence="2" type="ORF">SAMEA3538828_01942</name>
</gene>
<dbReference type="EMBL" id="UKGE01000011">
    <property type="protein sequence ID" value="SXN31962.1"/>
    <property type="molecule type" value="Genomic_DNA"/>
</dbReference>
<proteinExistence type="predicted"/>
<dbReference type="InterPro" id="IPR009734">
    <property type="entry name" value="Myoviridae_GpU"/>
</dbReference>
<sequence length="163" mass="18182">MMMVFGLFVFELRTLPYQQLQLSRNWRHVKNDRVGRSPKWQYVGAGENQLTLGGLLYPEITGGNLSLGAISTMAYTGLAWPLIDGVGSIYGMYVITGLQETHQEFDRYGKAKKIEFTLSLQRVDEDIRERLQSSSVSDLKATLKEGAETALNTAQETLGSLTS</sequence>
<dbReference type="AlphaFoldDB" id="A0A0C7KC06"/>
<dbReference type="KEGG" id="kpx:PMK1_03543"/>
<comment type="caution">
    <text evidence="1">The sequence shown here is derived from an EMBL/GenBank/DDBJ whole genome shotgun (WGS) entry which is preliminary data.</text>
</comment>
<evidence type="ECO:0000313" key="4">
    <source>
        <dbReference type="Proteomes" id="UP000259975"/>
    </source>
</evidence>
<protein>
    <submittedName>
        <fullName evidence="1">Putative bacteriophage tail protein</fullName>
    </submittedName>
</protein>
<dbReference type="PIRSF" id="PIRSF029208">
    <property type="entry name" value="Phage_tail_GPU"/>
    <property type="match status" value="1"/>
</dbReference>
<dbReference type="EMBL" id="ULCI01000007">
    <property type="protein sequence ID" value="SYR36843.1"/>
    <property type="molecule type" value="Genomic_DNA"/>
</dbReference>
<evidence type="ECO:0000313" key="1">
    <source>
        <dbReference type="EMBL" id="SXN31962.1"/>
    </source>
</evidence>
<dbReference type="RefSeq" id="WP_032408799.1">
    <property type="nucleotide sequence ID" value="NZ_AP022139.1"/>
</dbReference>
<evidence type="ECO:0000313" key="3">
    <source>
        <dbReference type="Proteomes" id="UP000258253"/>
    </source>
</evidence>
<evidence type="ECO:0000313" key="2">
    <source>
        <dbReference type="EMBL" id="SYR36843.1"/>
    </source>
</evidence>
<name>A0A0C7KC06_KLEPN</name>
<dbReference type="Pfam" id="PF06995">
    <property type="entry name" value="Phage_P2_GpU"/>
    <property type="match status" value="1"/>
</dbReference>